<dbReference type="SUPFAM" id="SSF49899">
    <property type="entry name" value="Concanavalin A-like lectins/glucanases"/>
    <property type="match status" value="1"/>
</dbReference>
<protein>
    <recommendedName>
        <fullName evidence="1">M23ase beta-sheet core domain-containing protein</fullName>
    </recommendedName>
</protein>
<accession>A0A937W0L9</accession>
<dbReference type="PANTHER" id="PTHR21666:SF270">
    <property type="entry name" value="MUREIN HYDROLASE ACTIVATOR ENVC"/>
    <property type="match status" value="1"/>
</dbReference>
<proteinExistence type="predicted"/>
<reference evidence="2" key="1">
    <citation type="submission" date="2019-03" db="EMBL/GenBank/DDBJ databases">
        <title>Lake Tanganyika Metagenome-Assembled Genomes (MAGs).</title>
        <authorList>
            <person name="Tran P."/>
        </authorList>
    </citation>
    <scope>NUCLEOTIDE SEQUENCE</scope>
    <source>
        <strain evidence="2">K_DeepCast_65m_m2_066</strain>
    </source>
</reference>
<dbReference type="Gene3D" id="2.70.70.10">
    <property type="entry name" value="Glucose Permease (Domain IIA)"/>
    <property type="match status" value="1"/>
</dbReference>
<name>A0A937W0L9_UNCTE</name>
<gene>
    <name evidence="2" type="ORF">FJZ47_09555</name>
</gene>
<evidence type="ECO:0000259" key="1">
    <source>
        <dbReference type="Pfam" id="PF01551"/>
    </source>
</evidence>
<sequence length="415" mass="44908">MQPTLTIRLMAYHATLRGRSPAGSIAVVLSVFLVLSLLLPATTLAQSARAAAFSWKAHIDADLQFSEFFAQNHTIVMRFMPQFPHAYEGPFLAENGTGRFAIGQGLYQKANNTTKLLLAVGSKSKLSAPVLHPGQWYHLAVVATTINSNRRFTVYLDGLYRGALEVPITDPYMPQGTVRLGKRTTGKTLGQHNAQFYGLLDDVAVFTRALSGTEVRQLRDHVFQLTGNESGLLAGYTFNQGTLPTRLSRPISRHGGAYFVPVSTDRDSAADALRLPLPTEHVEMTLPFRPGKSWRVIQGYDDPQGSHYGYAAFCWDLSLANKPQNGVYPDGSDGAPLYAAAPGEVVTVNDHGVSGEGNAANLLEIQQAPEEIAGYLHLRQDSATVAVGNKAVRGQKLALMGDTGVPVGAHHLHLP</sequence>
<dbReference type="InterPro" id="IPR050570">
    <property type="entry name" value="Cell_wall_metabolism_enzyme"/>
</dbReference>
<evidence type="ECO:0000313" key="2">
    <source>
        <dbReference type="EMBL" id="MBM3224033.1"/>
    </source>
</evidence>
<dbReference type="InterPro" id="IPR011055">
    <property type="entry name" value="Dup_hybrid_motif"/>
</dbReference>
<feature type="domain" description="M23ase beta-sheet core" evidence="1">
    <location>
        <begin position="323"/>
        <end position="414"/>
    </location>
</feature>
<dbReference type="InterPro" id="IPR016047">
    <property type="entry name" value="M23ase_b-sheet_dom"/>
</dbReference>
<dbReference type="PANTHER" id="PTHR21666">
    <property type="entry name" value="PEPTIDASE-RELATED"/>
    <property type="match status" value="1"/>
</dbReference>
<evidence type="ECO:0000313" key="3">
    <source>
        <dbReference type="Proteomes" id="UP000712673"/>
    </source>
</evidence>
<dbReference type="AlphaFoldDB" id="A0A937W0L9"/>
<dbReference type="GO" id="GO:0004222">
    <property type="term" value="F:metalloendopeptidase activity"/>
    <property type="evidence" value="ECO:0007669"/>
    <property type="project" value="TreeGrafter"/>
</dbReference>
<dbReference type="Proteomes" id="UP000712673">
    <property type="component" value="Unassembled WGS sequence"/>
</dbReference>
<dbReference type="SUPFAM" id="SSF51261">
    <property type="entry name" value="Duplicated hybrid motif"/>
    <property type="match status" value="1"/>
</dbReference>
<comment type="caution">
    <text evidence="2">The sequence shown here is derived from an EMBL/GenBank/DDBJ whole genome shotgun (WGS) entry which is preliminary data.</text>
</comment>
<organism evidence="2 3">
    <name type="scientific">Tectimicrobiota bacterium</name>
    <dbReference type="NCBI Taxonomy" id="2528274"/>
    <lineage>
        <taxon>Bacteria</taxon>
        <taxon>Pseudomonadati</taxon>
        <taxon>Nitrospinota/Tectimicrobiota group</taxon>
        <taxon>Candidatus Tectimicrobiota</taxon>
    </lineage>
</organism>
<dbReference type="EMBL" id="VGLS01000246">
    <property type="protein sequence ID" value="MBM3224033.1"/>
    <property type="molecule type" value="Genomic_DNA"/>
</dbReference>
<dbReference type="CDD" id="cd12797">
    <property type="entry name" value="M23_peptidase"/>
    <property type="match status" value="1"/>
</dbReference>
<dbReference type="InterPro" id="IPR013320">
    <property type="entry name" value="ConA-like_dom_sf"/>
</dbReference>
<dbReference type="Pfam" id="PF01551">
    <property type="entry name" value="Peptidase_M23"/>
    <property type="match status" value="1"/>
</dbReference>
<dbReference type="Gene3D" id="2.60.120.200">
    <property type="match status" value="1"/>
</dbReference>
<dbReference type="Pfam" id="PF13385">
    <property type="entry name" value="Laminin_G_3"/>
    <property type="match status" value="1"/>
</dbReference>